<name>A0A1F6DKQ3_9BACT</name>
<comment type="caution">
    <text evidence="1">The sequence shown here is derived from an EMBL/GenBank/DDBJ whole genome shotgun (WGS) entry which is preliminary data.</text>
</comment>
<dbReference type="EMBL" id="MFLE01000012">
    <property type="protein sequence ID" value="OGG62019.1"/>
    <property type="molecule type" value="Genomic_DNA"/>
</dbReference>
<dbReference type="SUPFAM" id="SSF69796">
    <property type="entry name" value="Thymidylate synthase-complementing protein Thy1"/>
    <property type="match status" value="1"/>
</dbReference>
<dbReference type="Pfam" id="PF02511">
    <property type="entry name" value="Thy1"/>
    <property type="match status" value="1"/>
</dbReference>
<dbReference type="Proteomes" id="UP000176511">
    <property type="component" value="Unassembled WGS sequence"/>
</dbReference>
<dbReference type="GO" id="GO:0050797">
    <property type="term" value="F:thymidylate synthase (FAD) activity"/>
    <property type="evidence" value="ECO:0007669"/>
    <property type="project" value="InterPro"/>
</dbReference>
<dbReference type="InterPro" id="IPR036098">
    <property type="entry name" value="Thymidylate_synthase_ThyX_sf"/>
</dbReference>
<reference evidence="1 2" key="1">
    <citation type="journal article" date="2016" name="Nat. Commun.">
        <title>Thousands of microbial genomes shed light on interconnected biogeochemical processes in an aquifer system.</title>
        <authorList>
            <person name="Anantharaman K."/>
            <person name="Brown C.T."/>
            <person name="Hug L.A."/>
            <person name="Sharon I."/>
            <person name="Castelle C.J."/>
            <person name="Probst A.J."/>
            <person name="Thomas B.C."/>
            <person name="Singh A."/>
            <person name="Wilkins M.J."/>
            <person name="Karaoz U."/>
            <person name="Brodie E.L."/>
            <person name="Williams K.H."/>
            <person name="Hubbard S.S."/>
            <person name="Banfield J.F."/>
        </authorList>
    </citation>
    <scope>NUCLEOTIDE SEQUENCE [LARGE SCALE GENOMIC DNA]</scope>
</reference>
<dbReference type="GO" id="GO:0050660">
    <property type="term" value="F:flavin adenine dinucleotide binding"/>
    <property type="evidence" value="ECO:0007669"/>
    <property type="project" value="InterPro"/>
</dbReference>
<evidence type="ECO:0000313" key="2">
    <source>
        <dbReference type="Proteomes" id="UP000176511"/>
    </source>
</evidence>
<accession>A0A1F6DKQ3</accession>
<sequence length="353" mass="39305">MLQLQEWHIVGHAQARVVLQSLHPSKAVPPLTTLEVEFPRVYLAEFNTHTRLSRNSASSRAIPVWKRLRAIIERPYVPTSFGVNKPGMSSELPLSDKEQEHAVEAWRIGMHYACIQAFALAGGTEGILADAKGSLEAQSLCLCMEELSKELGNPFPVLRNAVHKQHANRVLEPYAYHTVVTTATHWRNFLGLRASKHAQPEAQDFGLAMAYALKNAQPQQLRAGGLHLPYVSMEDVMECADETQLAMASSAKCARVSYMTHDGVRSVVRDIEMADGLKMNGHMSPFQHPARAIHGYRKASARTLSGNYAPGWYQLRKQMEHEGDFSKLVSRDDLIVGCREDESLVDFILGLPA</sequence>
<proteinExistence type="predicted"/>
<evidence type="ECO:0008006" key="3">
    <source>
        <dbReference type="Google" id="ProtNLM"/>
    </source>
</evidence>
<dbReference type="GO" id="GO:0006231">
    <property type="term" value="P:dTMP biosynthetic process"/>
    <property type="evidence" value="ECO:0007669"/>
    <property type="project" value="InterPro"/>
</dbReference>
<dbReference type="AlphaFoldDB" id="A0A1F6DKQ3"/>
<dbReference type="Gene3D" id="3.30.1360.170">
    <property type="match status" value="1"/>
</dbReference>
<gene>
    <name evidence="1" type="ORF">A3C87_01035</name>
</gene>
<evidence type="ECO:0000313" key="1">
    <source>
        <dbReference type="EMBL" id="OGG62019.1"/>
    </source>
</evidence>
<dbReference type="InterPro" id="IPR003669">
    <property type="entry name" value="Thymidylate_synthase_ThyX"/>
</dbReference>
<organism evidence="1 2">
    <name type="scientific">Candidatus Kaiserbacteria bacterium RIFCSPHIGHO2_02_FULL_49_34</name>
    <dbReference type="NCBI Taxonomy" id="1798491"/>
    <lineage>
        <taxon>Bacteria</taxon>
        <taxon>Candidatus Kaiseribacteriota</taxon>
    </lineage>
</organism>
<dbReference type="STRING" id="1798491.A3C87_01035"/>
<protein>
    <recommendedName>
        <fullName evidence="3">Thymidylate synthase</fullName>
    </recommendedName>
</protein>